<keyword evidence="2" id="KW-1185">Reference proteome</keyword>
<evidence type="ECO:0000313" key="2">
    <source>
        <dbReference type="Proteomes" id="UP000831390"/>
    </source>
</evidence>
<dbReference type="RefSeq" id="WP_243513535.1">
    <property type="nucleotide sequence ID" value="NZ_CP094534.1"/>
</dbReference>
<protein>
    <submittedName>
        <fullName evidence="1">Uncharacterized protein</fullName>
    </submittedName>
</protein>
<proteinExistence type="predicted"/>
<evidence type="ECO:0000313" key="1">
    <source>
        <dbReference type="EMBL" id="UOE33618.1"/>
    </source>
</evidence>
<organism evidence="1 2">
    <name type="scientific">Hymenobacter monticola</name>
    <dbReference type="NCBI Taxonomy" id="1705399"/>
    <lineage>
        <taxon>Bacteria</taxon>
        <taxon>Pseudomonadati</taxon>
        <taxon>Bacteroidota</taxon>
        <taxon>Cytophagia</taxon>
        <taxon>Cytophagales</taxon>
        <taxon>Hymenobacteraceae</taxon>
        <taxon>Hymenobacter</taxon>
    </lineage>
</organism>
<accession>A0ABY4B398</accession>
<name>A0ABY4B398_9BACT</name>
<dbReference type="Proteomes" id="UP000831390">
    <property type="component" value="Chromosome"/>
</dbReference>
<sequence>MSKFNYYIFWARYKRKDMYLLWREGLEEKDSFWTSDNQLVPAFRSSEKIVELAKKQHLSLNAEPPKLLDFDAVASWMDNPEKMPPAASLEAWNIFTDVSQSAGKPFDGDTKSPVRNRVFELLYVTAGIWRRPGHPWGPVVWPRQERKVLRRILLQGFRLWNKHVYDAD</sequence>
<reference evidence="1 2" key="1">
    <citation type="submission" date="2022-03" db="EMBL/GenBank/DDBJ databases">
        <title>Hymenobactersp. isolated from the air.</title>
        <authorList>
            <person name="Won M."/>
            <person name="Kwon S.-W."/>
        </authorList>
    </citation>
    <scope>NUCLEOTIDE SEQUENCE [LARGE SCALE GENOMIC DNA]</scope>
    <source>
        <strain evidence="1 2">KACC 22596</strain>
    </source>
</reference>
<gene>
    <name evidence="1" type="ORF">MTP16_21155</name>
</gene>
<dbReference type="EMBL" id="CP094534">
    <property type="protein sequence ID" value="UOE33618.1"/>
    <property type="molecule type" value="Genomic_DNA"/>
</dbReference>